<dbReference type="AlphaFoldDB" id="A0A2N1MNP5"/>
<accession>A0A2N1MNP5</accession>
<protein>
    <recommendedName>
        <fullName evidence="1">Protein kinase domain-containing protein</fullName>
    </recommendedName>
</protein>
<gene>
    <name evidence="2" type="ORF">RhiirC2_789145</name>
</gene>
<evidence type="ECO:0000313" key="2">
    <source>
        <dbReference type="EMBL" id="PKK63264.1"/>
    </source>
</evidence>
<evidence type="ECO:0000259" key="1">
    <source>
        <dbReference type="PROSITE" id="PS50011"/>
    </source>
</evidence>
<dbReference type="PROSITE" id="PS50011">
    <property type="entry name" value="PROTEIN_KINASE_DOM"/>
    <property type="match status" value="1"/>
</dbReference>
<dbReference type="EMBL" id="LLXL01001689">
    <property type="protein sequence ID" value="PKK63264.1"/>
    <property type="molecule type" value="Genomic_DNA"/>
</dbReference>
<feature type="domain" description="Protein kinase" evidence="1">
    <location>
        <begin position="1"/>
        <end position="82"/>
    </location>
</feature>
<sequence length="186" mass="21743">YSFGILLWEIAEERTPYEQYNDIVKITDMVCNHKYRESFSKDSQMPSSFTSLALKAVDHDPKFRPEISKMLVVLSNCFEEFKTQVSYIPDIPQNLETTSKHILQNEYDVLDDNLQNLVVASSSSIAMQTEVSKEIVPFSKFHPLINEIRSIFYEIIYLDQAAEHNKRICNEKLFKFTKFSLCYNTN</sequence>
<dbReference type="Proteomes" id="UP000233469">
    <property type="component" value="Unassembled WGS sequence"/>
</dbReference>
<proteinExistence type="predicted"/>
<dbReference type="GO" id="GO:0004672">
    <property type="term" value="F:protein kinase activity"/>
    <property type="evidence" value="ECO:0007669"/>
    <property type="project" value="InterPro"/>
</dbReference>
<dbReference type="Pfam" id="PF07714">
    <property type="entry name" value="PK_Tyr_Ser-Thr"/>
    <property type="match status" value="1"/>
</dbReference>
<dbReference type="InterPro" id="IPR000719">
    <property type="entry name" value="Prot_kinase_dom"/>
</dbReference>
<dbReference type="Gene3D" id="1.10.510.10">
    <property type="entry name" value="Transferase(Phosphotransferase) domain 1"/>
    <property type="match status" value="1"/>
</dbReference>
<dbReference type="InterPro" id="IPR001245">
    <property type="entry name" value="Ser-Thr/Tyr_kinase_cat_dom"/>
</dbReference>
<comment type="caution">
    <text evidence="2">The sequence shown here is derived from an EMBL/GenBank/DDBJ whole genome shotgun (WGS) entry which is preliminary data.</text>
</comment>
<organism evidence="2 3">
    <name type="scientific">Rhizophagus irregularis</name>
    <dbReference type="NCBI Taxonomy" id="588596"/>
    <lineage>
        <taxon>Eukaryota</taxon>
        <taxon>Fungi</taxon>
        <taxon>Fungi incertae sedis</taxon>
        <taxon>Mucoromycota</taxon>
        <taxon>Glomeromycotina</taxon>
        <taxon>Glomeromycetes</taxon>
        <taxon>Glomerales</taxon>
        <taxon>Glomeraceae</taxon>
        <taxon>Rhizophagus</taxon>
    </lineage>
</organism>
<dbReference type="GO" id="GO:0005524">
    <property type="term" value="F:ATP binding"/>
    <property type="evidence" value="ECO:0007669"/>
    <property type="project" value="InterPro"/>
</dbReference>
<reference evidence="2 3" key="1">
    <citation type="submission" date="2016-04" db="EMBL/GenBank/DDBJ databases">
        <title>Genome analyses suggest a sexual origin of heterokaryosis in a supposedly ancient asexual fungus.</title>
        <authorList>
            <person name="Ropars J."/>
            <person name="Sedzielewska K."/>
            <person name="Noel J."/>
            <person name="Charron P."/>
            <person name="Farinelli L."/>
            <person name="Marton T."/>
            <person name="Kruger M."/>
            <person name="Pelin A."/>
            <person name="Brachmann A."/>
            <person name="Corradi N."/>
        </authorList>
    </citation>
    <scope>NUCLEOTIDE SEQUENCE [LARGE SCALE GENOMIC DNA]</scope>
    <source>
        <strain evidence="2 3">C2</strain>
    </source>
</reference>
<name>A0A2N1MNP5_9GLOM</name>
<dbReference type="InterPro" id="IPR011009">
    <property type="entry name" value="Kinase-like_dom_sf"/>
</dbReference>
<evidence type="ECO:0000313" key="3">
    <source>
        <dbReference type="Proteomes" id="UP000233469"/>
    </source>
</evidence>
<reference evidence="2 3" key="2">
    <citation type="submission" date="2017-10" db="EMBL/GenBank/DDBJ databases">
        <title>Extensive intraspecific genome diversity in a model arbuscular mycorrhizal fungus.</title>
        <authorList>
            <person name="Chen E.C.H."/>
            <person name="Morin E."/>
            <person name="Baudet D."/>
            <person name="Noel J."/>
            <person name="Ndikumana S."/>
            <person name="Charron P."/>
            <person name="St-Onge C."/>
            <person name="Giorgi J."/>
            <person name="Grigoriev I.V."/>
            <person name="Roux C."/>
            <person name="Martin F.M."/>
            <person name="Corradi N."/>
        </authorList>
    </citation>
    <scope>NUCLEOTIDE SEQUENCE [LARGE SCALE GENOMIC DNA]</scope>
    <source>
        <strain evidence="2 3">C2</strain>
    </source>
</reference>
<dbReference type="SUPFAM" id="SSF56112">
    <property type="entry name" value="Protein kinase-like (PK-like)"/>
    <property type="match status" value="1"/>
</dbReference>
<feature type="non-terminal residue" evidence="2">
    <location>
        <position position="1"/>
    </location>
</feature>